<dbReference type="OrthoDB" id="9796789at2"/>
<dbReference type="InterPro" id="IPR001029">
    <property type="entry name" value="Flagellin_N"/>
</dbReference>
<evidence type="ECO:0000256" key="4">
    <source>
        <dbReference type="RuleBase" id="RU362073"/>
    </source>
</evidence>
<dbReference type="InterPro" id="IPR046358">
    <property type="entry name" value="Flagellin_C"/>
</dbReference>
<dbReference type="CDD" id="cd00198">
    <property type="entry name" value="vWFA"/>
    <property type="match status" value="1"/>
</dbReference>
<dbReference type="PRINTS" id="PR00207">
    <property type="entry name" value="FLAGELLIN"/>
</dbReference>
<keyword evidence="3 4" id="KW-0975">Bacterial flagellum</keyword>
<dbReference type="AlphaFoldDB" id="A0A170NBE7"/>
<dbReference type="PATRIC" id="fig|1538.10.peg.3591"/>
<keyword evidence="6" id="KW-0966">Cell projection</keyword>
<evidence type="ECO:0000259" key="5">
    <source>
        <dbReference type="PROSITE" id="PS50234"/>
    </source>
</evidence>
<organism evidence="6 7">
    <name type="scientific">Clostridium ljungdahlii</name>
    <dbReference type="NCBI Taxonomy" id="1538"/>
    <lineage>
        <taxon>Bacteria</taxon>
        <taxon>Bacillati</taxon>
        <taxon>Bacillota</taxon>
        <taxon>Clostridia</taxon>
        <taxon>Eubacteriales</taxon>
        <taxon>Clostridiaceae</taxon>
        <taxon>Clostridium</taxon>
    </lineage>
</organism>
<dbReference type="SMART" id="SM00327">
    <property type="entry name" value="VWA"/>
    <property type="match status" value="1"/>
</dbReference>
<comment type="function">
    <text evidence="4">Flagellin is the subunit protein which polymerizes to form the filaments of bacterial flagella.</text>
</comment>
<dbReference type="EMBL" id="LITT01000062">
    <property type="protein sequence ID" value="OAA83187.1"/>
    <property type="molecule type" value="Genomic_DNA"/>
</dbReference>
<dbReference type="Pfam" id="PF00700">
    <property type="entry name" value="Flagellin_C"/>
    <property type="match status" value="1"/>
</dbReference>
<dbReference type="GO" id="GO:0005198">
    <property type="term" value="F:structural molecule activity"/>
    <property type="evidence" value="ECO:0007669"/>
    <property type="project" value="UniProtKB-UniRule"/>
</dbReference>
<evidence type="ECO:0000313" key="6">
    <source>
        <dbReference type="EMBL" id="OAA83187.1"/>
    </source>
</evidence>
<dbReference type="InterPro" id="IPR042187">
    <property type="entry name" value="Flagellin_C_sub2"/>
</dbReference>
<dbReference type="Gene3D" id="1.20.1330.10">
    <property type="entry name" value="f41 fragment of flagellin, N-terminal domain"/>
    <property type="match status" value="1"/>
</dbReference>
<protein>
    <recommendedName>
        <fullName evidence="2 4">Flagellin</fullName>
    </recommendedName>
</protein>
<dbReference type="InterPro" id="IPR002035">
    <property type="entry name" value="VWF_A"/>
</dbReference>
<evidence type="ECO:0000256" key="3">
    <source>
        <dbReference type="ARBA" id="ARBA00023143"/>
    </source>
</evidence>
<name>A0A170NBE7_9CLOT</name>
<dbReference type="Pfam" id="PF00669">
    <property type="entry name" value="Flagellin_N"/>
    <property type="match status" value="1"/>
</dbReference>
<keyword evidence="6" id="KW-0969">Cilium</keyword>
<dbReference type="Pfam" id="PF00092">
    <property type="entry name" value="VWA"/>
    <property type="match status" value="1"/>
</dbReference>
<feature type="domain" description="VWFA" evidence="5">
    <location>
        <begin position="156"/>
        <end position="345"/>
    </location>
</feature>
<dbReference type="PANTHER" id="PTHR42792:SF2">
    <property type="entry name" value="FLAGELLIN"/>
    <property type="match status" value="1"/>
</dbReference>
<proteinExistence type="inferred from homology"/>
<evidence type="ECO:0000313" key="7">
    <source>
        <dbReference type="Proteomes" id="UP000077407"/>
    </source>
</evidence>
<accession>A0A170NBE7</accession>
<comment type="caution">
    <text evidence="6">The sequence shown here is derived from an EMBL/GenBank/DDBJ whole genome shotgun (WGS) entry which is preliminary data.</text>
</comment>
<gene>
    <name evidence="6" type="primary">hag_3</name>
    <name evidence="6" type="ORF">WY13_03515</name>
</gene>
<comment type="subcellular location">
    <subcellularLocation>
        <location evidence="4">Secreted</location>
    </subcellularLocation>
    <subcellularLocation>
        <location evidence="4">Bacterial flagellum</location>
    </subcellularLocation>
</comment>
<reference evidence="6 7" key="1">
    <citation type="journal article" date="2015" name="Biotechnol. Bioeng.">
        <title>Genome sequence and phenotypic characterization of Caulobacter segnis.</title>
        <authorList>
            <person name="Patel S."/>
            <person name="Fletcher B."/>
            <person name="Scott D.C."/>
            <person name="Ely B."/>
        </authorList>
    </citation>
    <scope>NUCLEOTIDE SEQUENCE [LARGE SCALE GENOMIC DNA]</scope>
    <source>
        <strain evidence="6 7">ERI-2</strain>
    </source>
</reference>
<evidence type="ECO:0000256" key="2">
    <source>
        <dbReference type="ARBA" id="ARBA00020110"/>
    </source>
</evidence>
<keyword evidence="6" id="KW-0282">Flagellum</keyword>
<dbReference type="Gene3D" id="6.10.10.10">
    <property type="entry name" value="Flagellar export chaperone, C-terminal domain"/>
    <property type="match status" value="1"/>
</dbReference>
<dbReference type="GO" id="GO:0009288">
    <property type="term" value="C:bacterial-type flagellum"/>
    <property type="evidence" value="ECO:0007669"/>
    <property type="project" value="UniProtKB-SubCell"/>
</dbReference>
<dbReference type="RefSeq" id="WP_063556794.1">
    <property type="nucleotide sequence ID" value="NZ_LITT01000062.1"/>
</dbReference>
<dbReference type="Proteomes" id="UP000077407">
    <property type="component" value="Unassembled WGS sequence"/>
</dbReference>
<dbReference type="GO" id="GO:0005576">
    <property type="term" value="C:extracellular region"/>
    <property type="evidence" value="ECO:0007669"/>
    <property type="project" value="UniProtKB-SubCell"/>
</dbReference>
<dbReference type="PANTHER" id="PTHR42792">
    <property type="entry name" value="FLAGELLIN"/>
    <property type="match status" value="1"/>
</dbReference>
<comment type="similarity">
    <text evidence="1 4">Belongs to the bacterial flagellin family.</text>
</comment>
<dbReference type="Gene3D" id="3.40.50.410">
    <property type="entry name" value="von Willebrand factor, type A domain"/>
    <property type="match status" value="1"/>
</dbReference>
<dbReference type="InterPro" id="IPR036465">
    <property type="entry name" value="vWFA_dom_sf"/>
</dbReference>
<keyword evidence="4" id="KW-0964">Secreted</keyword>
<evidence type="ECO:0000256" key="1">
    <source>
        <dbReference type="ARBA" id="ARBA00005709"/>
    </source>
</evidence>
<dbReference type="InterPro" id="IPR001492">
    <property type="entry name" value="Flagellin"/>
</dbReference>
<dbReference type="SUPFAM" id="SSF64518">
    <property type="entry name" value="Phase 1 flagellin"/>
    <property type="match status" value="1"/>
</dbReference>
<dbReference type="PROSITE" id="PS50234">
    <property type="entry name" value="VWFA"/>
    <property type="match status" value="1"/>
</dbReference>
<sequence length="499" mass="53815">MIINHNLSALNTCNKLNSAAKSKSNAMEKVFSGMRINEAADDAAGSSISEKMKAQIRGLEQAGENIQNGVSLVQTAEAGLGSIQNPNLQRMRELILQVLNGTLKQSDRMIIQNELENIKGSINDIANNTEFNTIKVLAPPSVQNNVPPKWTPGTADIVFIIDKTSSMGSKIYDVKSNIDGFINKITRNGIDVNMGLVTYGDVNPSDGGDPIVKTAITNDLSTFKSYISSITPTGGGDTNESGLEGIADPTNGALSYSLRSDSAKQFILVTDADVHDSTANGDGDGKSAFDIHNVASDVKSKGIKLTVVSSEDSAQLKILSDTTDGDYINMNFDFEDKLSTFASKILVDAGCKQEINEEKMPTLNLQVGANSGQEFQVELFDARTKHLGIDDVKIDPIEEAEKSLKKVDKAIDLVSSQRAKFGTYQNALEHIEKNVDNYGGSISSAESRITDADMAKEIMEVTKSSIIEQSAQSILKQAEKMPKSIINLMDKWQGGKSTT</sequence>